<evidence type="ECO:0000313" key="2">
    <source>
        <dbReference type="Proteomes" id="UP001218188"/>
    </source>
</evidence>
<organism evidence="1 2">
    <name type="scientific">Mycena alexandri</name>
    <dbReference type="NCBI Taxonomy" id="1745969"/>
    <lineage>
        <taxon>Eukaryota</taxon>
        <taxon>Fungi</taxon>
        <taxon>Dikarya</taxon>
        <taxon>Basidiomycota</taxon>
        <taxon>Agaricomycotina</taxon>
        <taxon>Agaricomycetes</taxon>
        <taxon>Agaricomycetidae</taxon>
        <taxon>Agaricales</taxon>
        <taxon>Marasmiineae</taxon>
        <taxon>Mycenaceae</taxon>
        <taxon>Mycena</taxon>
    </lineage>
</organism>
<dbReference type="EMBL" id="JARJCM010000040">
    <property type="protein sequence ID" value="KAJ7036905.1"/>
    <property type="molecule type" value="Genomic_DNA"/>
</dbReference>
<proteinExistence type="predicted"/>
<sequence>MSAYTLFLFHHHPMDTESQFIFAFDPDDHVFDSSGGSMFAGSQHFTVAGGTFNNSTINYVTPPAAPPGSVYRILKCFTQDAKYRADFRMISMGDIDLQKELTVNKEWSAIGRRREHGCVRRMYSAKVDGRKSDLTVGVYQGHGAEEDWQRDTEIYMSVRHPNIIQIWAGASDGNIHATVFHGDLVPLEAFLARQSPIMTVYLCAYCWTEWLVCKFNITF</sequence>
<keyword evidence="2" id="KW-1185">Reference proteome</keyword>
<name>A0AAD6X641_9AGAR</name>
<gene>
    <name evidence="1" type="ORF">C8F04DRAFT_1093805</name>
</gene>
<accession>A0AAD6X641</accession>
<comment type="caution">
    <text evidence="1">The sequence shown here is derived from an EMBL/GenBank/DDBJ whole genome shotgun (WGS) entry which is preliminary data.</text>
</comment>
<evidence type="ECO:0008006" key="3">
    <source>
        <dbReference type="Google" id="ProtNLM"/>
    </source>
</evidence>
<evidence type="ECO:0000313" key="1">
    <source>
        <dbReference type="EMBL" id="KAJ7036905.1"/>
    </source>
</evidence>
<dbReference type="AlphaFoldDB" id="A0AAD6X641"/>
<reference evidence="1" key="1">
    <citation type="submission" date="2023-03" db="EMBL/GenBank/DDBJ databases">
        <title>Massive genome expansion in bonnet fungi (Mycena s.s.) driven by repeated elements and novel gene families across ecological guilds.</title>
        <authorList>
            <consortium name="Lawrence Berkeley National Laboratory"/>
            <person name="Harder C.B."/>
            <person name="Miyauchi S."/>
            <person name="Viragh M."/>
            <person name="Kuo A."/>
            <person name="Thoen E."/>
            <person name="Andreopoulos B."/>
            <person name="Lu D."/>
            <person name="Skrede I."/>
            <person name="Drula E."/>
            <person name="Henrissat B."/>
            <person name="Morin E."/>
            <person name="Kohler A."/>
            <person name="Barry K."/>
            <person name="LaButti K."/>
            <person name="Morin E."/>
            <person name="Salamov A."/>
            <person name="Lipzen A."/>
            <person name="Mereny Z."/>
            <person name="Hegedus B."/>
            <person name="Baldrian P."/>
            <person name="Stursova M."/>
            <person name="Weitz H."/>
            <person name="Taylor A."/>
            <person name="Grigoriev I.V."/>
            <person name="Nagy L.G."/>
            <person name="Martin F."/>
            <person name="Kauserud H."/>
        </authorList>
    </citation>
    <scope>NUCLEOTIDE SEQUENCE</scope>
    <source>
        <strain evidence="1">CBHHK200</strain>
    </source>
</reference>
<dbReference type="Proteomes" id="UP001218188">
    <property type="component" value="Unassembled WGS sequence"/>
</dbReference>
<protein>
    <recommendedName>
        <fullName evidence="3">Protein kinase domain-containing protein</fullName>
    </recommendedName>
</protein>